<dbReference type="HOGENOM" id="CLU_047123_0_0_6"/>
<evidence type="ECO:0000256" key="1">
    <source>
        <dbReference type="ARBA" id="ARBA00004418"/>
    </source>
</evidence>
<sequence length="433" mass="47498" precursor="true">MTTMSRVPRLAVALTLALFVPFAARAELVIEITQGVDDPTPIAVVPFAGTGAIPEDLAGVVQADLARSGQFAPVDRGDMLSLPSSEAEIFYRDWRAIDTEYLLIGRASAGEELRIDYALYDVNRQREVTTGTVTGPVNEARMLAHRVSDAIYERLTGIPGAFATRLLYVSVTRNPGGKDYYRLTLADSDGARPIVLLESREPVMAPTWAPDASQVAYVSFETGRPAIFRQDLRTGAREQLTNFRGLNSSPAWSPDGNTLALVLSKDGSPDIYLLDLASKRLKRITRHYAIDTEPTWMPDGKSLLFTSDRGGRPQIYRYNLQSGITDRVTFEGVYNARARVAQDGRNVALVHQQDGQYHIAIHDLVTERLHVLTSTDLDESPSIAPNGSMVLYATKLGDRGILSAVSVDGGVKFRLPARSGDVREPAWSTYISQ</sequence>
<dbReference type="InterPro" id="IPR011659">
    <property type="entry name" value="WD40"/>
</dbReference>
<dbReference type="HAMAP" id="MF_00671">
    <property type="entry name" value="TolB"/>
    <property type="match status" value="1"/>
</dbReference>
<keyword evidence="3 5" id="KW-0732">Signal</keyword>
<organism evidence="7 8">
    <name type="scientific">Pseudohaliea rubra DSM 19751</name>
    <dbReference type="NCBI Taxonomy" id="1265313"/>
    <lineage>
        <taxon>Bacteria</taxon>
        <taxon>Pseudomonadati</taxon>
        <taxon>Pseudomonadota</taxon>
        <taxon>Gammaproteobacteria</taxon>
        <taxon>Cellvibrionales</taxon>
        <taxon>Halieaceae</taxon>
        <taxon>Pseudohaliea</taxon>
    </lineage>
</organism>
<dbReference type="GO" id="GO:0051301">
    <property type="term" value="P:cell division"/>
    <property type="evidence" value="ECO:0007669"/>
    <property type="project" value="UniProtKB-UniRule"/>
</dbReference>
<dbReference type="SUPFAM" id="SSF69304">
    <property type="entry name" value="Tricorn protease N-terminal domain"/>
    <property type="match status" value="1"/>
</dbReference>
<dbReference type="InterPro" id="IPR011042">
    <property type="entry name" value="6-blade_b-propeller_TolB-like"/>
</dbReference>
<comment type="similarity">
    <text evidence="2 5">Belongs to the TolB family.</text>
</comment>
<dbReference type="InterPro" id="IPR014167">
    <property type="entry name" value="Tol-Pal_TolB"/>
</dbReference>
<keyword evidence="5" id="KW-0132">Cell division</keyword>
<dbReference type="Gene3D" id="2.120.10.30">
    <property type="entry name" value="TolB, C-terminal domain"/>
    <property type="match status" value="1"/>
</dbReference>
<comment type="subunit">
    <text evidence="5">The Tol-Pal system is composed of five core proteins: the inner membrane proteins TolA, TolQ and TolR, the periplasmic protein TolB and the outer membrane protein Pal. They form a network linking the inner and outer membranes and the peptidoglycan layer.</text>
</comment>
<dbReference type="NCBIfam" id="TIGR02800">
    <property type="entry name" value="propeller_TolB"/>
    <property type="match status" value="1"/>
</dbReference>
<dbReference type="SUPFAM" id="SSF52964">
    <property type="entry name" value="TolB, N-terminal domain"/>
    <property type="match status" value="1"/>
</dbReference>
<evidence type="ECO:0000256" key="4">
    <source>
        <dbReference type="ARBA" id="ARBA00022764"/>
    </source>
</evidence>
<gene>
    <name evidence="5" type="primary">tolB</name>
    <name evidence="7" type="ORF">HRUBRA_02858</name>
</gene>
<dbReference type="AlphaFoldDB" id="A0A095VNE1"/>
<accession>A0A095VNE1</accession>
<dbReference type="STRING" id="1265313.HRUBRA_02858"/>
<dbReference type="Pfam" id="PF07676">
    <property type="entry name" value="PD40"/>
    <property type="match status" value="3"/>
</dbReference>
<comment type="function">
    <text evidence="5">Part of the Tol-Pal system, which plays a role in outer membrane invagination during cell division and is important for maintaining outer membrane integrity.</text>
</comment>
<evidence type="ECO:0000256" key="3">
    <source>
        <dbReference type="ARBA" id="ARBA00022729"/>
    </source>
</evidence>
<comment type="caution">
    <text evidence="7">The sequence shown here is derived from an EMBL/GenBank/DDBJ whole genome shotgun (WGS) entry which is preliminary data.</text>
</comment>
<dbReference type="InterPro" id="IPR007195">
    <property type="entry name" value="TolB_N"/>
</dbReference>
<proteinExistence type="inferred from homology"/>
<keyword evidence="4 5" id="KW-0574">Periplasm</keyword>
<dbReference type="Gene3D" id="3.40.50.10070">
    <property type="entry name" value="TolB, N-terminal domain"/>
    <property type="match status" value="1"/>
</dbReference>
<feature type="signal peptide" evidence="5">
    <location>
        <begin position="1"/>
        <end position="26"/>
    </location>
</feature>
<evidence type="ECO:0000313" key="8">
    <source>
        <dbReference type="Proteomes" id="UP000029640"/>
    </source>
</evidence>
<reference evidence="7 8" key="1">
    <citation type="journal article" date="2014" name="Genome Announc.">
        <title>Genome Sequence of Gammaproteobacterial Pseudohaliea rubra Type Strain DSM 19751, Isolated from Coastal Seawater of the Mediterranean Sea.</title>
        <authorList>
            <person name="Spring S."/>
            <person name="Fiebig A."/>
            <person name="Riedel T."/>
            <person name="Goker M."/>
            <person name="Klenk H.P."/>
        </authorList>
    </citation>
    <scope>NUCLEOTIDE SEQUENCE [LARGE SCALE GENOMIC DNA]</scope>
    <source>
        <strain evidence="7 8">DSM 19751</strain>
    </source>
</reference>
<evidence type="ECO:0000313" key="7">
    <source>
        <dbReference type="EMBL" id="KGE02593.1"/>
    </source>
</evidence>
<dbReference type="PATRIC" id="fig|1265313.6.peg.2814"/>
<feature type="chain" id="PRO_5008983259" description="Tol-Pal system protein TolB" evidence="5">
    <location>
        <begin position="27"/>
        <end position="433"/>
    </location>
</feature>
<evidence type="ECO:0000256" key="2">
    <source>
        <dbReference type="ARBA" id="ARBA00009820"/>
    </source>
</evidence>
<dbReference type="PANTHER" id="PTHR36842:SF1">
    <property type="entry name" value="PROTEIN TOLB"/>
    <property type="match status" value="1"/>
</dbReference>
<evidence type="ECO:0000259" key="6">
    <source>
        <dbReference type="Pfam" id="PF04052"/>
    </source>
</evidence>
<evidence type="ECO:0000256" key="5">
    <source>
        <dbReference type="HAMAP-Rule" id="MF_00671"/>
    </source>
</evidence>
<dbReference type="GO" id="GO:0017038">
    <property type="term" value="P:protein import"/>
    <property type="evidence" value="ECO:0007669"/>
    <property type="project" value="InterPro"/>
</dbReference>
<dbReference type="Proteomes" id="UP000029640">
    <property type="component" value="Unassembled WGS sequence"/>
</dbReference>
<dbReference type="GO" id="GO:0042597">
    <property type="term" value="C:periplasmic space"/>
    <property type="evidence" value="ECO:0007669"/>
    <property type="project" value="UniProtKB-SubCell"/>
</dbReference>
<keyword evidence="8" id="KW-1185">Reference proteome</keyword>
<dbReference type="EMBL" id="AUVB01000089">
    <property type="protein sequence ID" value="KGE02593.1"/>
    <property type="molecule type" value="Genomic_DNA"/>
</dbReference>
<comment type="subcellular location">
    <subcellularLocation>
        <location evidence="1 5">Periplasm</location>
    </subcellularLocation>
</comment>
<name>A0A095VNE1_9GAMM</name>
<feature type="domain" description="TolB N-terminal" evidence="6">
    <location>
        <begin position="28"/>
        <end position="127"/>
    </location>
</feature>
<keyword evidence="5" id="KW-0131">Cell cycle</keyword>
<dbReference type="Pfam" id="PF04052">
    <property type="entry name" value="TolB_N"/>
    <property type="match status" value="1"/>
</dbReference>
<protein>
    <recommendedName>
        <fullName evidence="5">Tol-Pal system protein TolB</fullName>
    </recommendedName>
</protein>
<dbReference type="PANTHER" id="PTHR36842">
    <property type="entry name" value="PROTEIN TOLB HOMOLOG"/>
    <property type="match status" value="1"/>
</dbReference>
<dbReference type="eggNOG" id="COG0823">
    <property type="taxonomic scope" value="Bacteria"/>
</dbReference>